<evidence type="ECO:0000259" key="2">
    <source>
        <dbReference type="PROSITE" id="PS50206"/>
    </source>
</evidence>
<reference evidence="3" key="2">
    <citation type="submission" date="2016-10" db="EMBL/GenBank/DDBJ databases">
        <authorList>
            <person name="de Groot N.N."/>
        </authorList>
    </citation>
    <scope>NUCLEOTIDE SEQUENCE</scope>
    <source>
        <strain evidence="3">J.0255</strain>
    </source>
</reference>
<dbReference type="Pfam" id="PF00581">
    <property type="entry name" value="Rhodanese"/>
    <property type="match status" value="1"/>
</dbReference>
<dbReference type="Pfam" id="PF00899">
    <property type="entry name" value="ThiF"/>
    <property type="match status" value="1"/>
</dbReference>
<dbReference type="FunFam" id="3.40.50.720:FF:000080">
    <property type="entry name" value="Thiazole biosynthesis adenylyltransferase ThiF"/>
    <property type="match status" value="1"/>
</dbReference>
<dbReference type="InterPro" id="IPR035985">
    <property type="entry name" value="Ubiquitin-activating_enz"/>
</dbReference>
<name>A0A1G4NYV8_9FLOR</name>
<dbReference type="InterPro" id="IPR001763">
    <property type="entry name" value="Rhodanese-like_dom"/>
</dbReference>
<keyword evidence="3" id="KW-0934">Plastid</keyword>
<reference evidence="3" key="1">
    <citation type="submission" date="2016-10" db="EMBL/GenBank/DDBJ databases">
        <title>Chloroplast genomes as a tool to resolve red algal phylogenies: a case study in the Nemaliales.</title>
        <authorList>
            <person name="Costa J.F."/>
            <person name="Lin S.M."/>
            <person name="Macaya E.C."/>
            <person name="Fernandez-Garcia C."/>
            <person name="Verbruggen H."/>
        </authorList>
    </citation>
    <scope>NUCLEOTIDE SEQUENCE</scope>
    <source>
        <strain evidence="3">J.0255</strain>
    </source>
</reference>
<dbReference type="GO" id="GO:0005737">
    <property type="term" value="C:cytoplasm"/>
    <property type="evidence" value="ECO:0007669"/>
    <property type="project" value="TreeGrafter"/>
</dbReference>
<protein>
    <submittedName>
        <fullName evidence="3">Molybdopterin biosynthesis protein</fullName>
    </submittedName>
</protein>
<comment type="similarity">
    <text evidence="1">Belongs to the HesA/MoeB/ThiF family.</text>
</comment>
<dbReference type="AlphaFoldDB" id="A0A1G4NYV8"/>
<sequence>MEITNFRLDQEEYQIYARQIIIQTIQVGGQRRLKEGKILSVGAGGLASSNLPYLAAAGVGTLGIIDNDTIEKSNLQRQILYAFQDVGLYKSTVAGRRLKALNPKCNIKTFTQRLTLENSYDFIKRYDIIIDNTDNFDTRLLIGQMCTLLHKVHVYGAISSFTGHVSVFNYQGGPSYEHLHRQQNIPAERNCNTEGVIGTIAGITGLIQANEVLKILLGFTSILTGCLLTFNMESITFKTLKLRSYYSLNRILPIVKLPNNKNHYISLEAIEKFGSAEIYVIDIRDRTEYEINHIFHSINIPLNKFLLNHNLNTLTERTKNKHIAIYCNSISRSLIASSYLQSVSIRHYIIQNYF</sequence>
<evidence type="ECO:0000256" key="1">
    <source>
        <dbReference type="ARBA" id="ARBA00009919"/>
    </source>
</evidence>
<dbReference type="GeneID" id="29998117"/>
<organism evidence="3">
    <name type="scientific">Yamadaella caenomyce</name>
    <dbReference type="NCBI Taxonomy" id="259029"/>
    <lineage>
        <taxon>Eukaryota</taxon>
        <taxon>Rhodophyta</taxon>
        <taxon>Florideophyceae</taxon>
        <taxon>Nemaliophycidae</taxon>
        <taxon>Nemaliales</taxon>
        <taxon>Liagoraceae</taxon>
        <taxon>Yamadaella</taxon>
    </lineage>
</organism>
<dbReference type="GO" id="GO:0016779">
    <property type="term" value="F:nucleotidyltransferase activity"/>
    <property type="evidence" value="ECO:0007669"/>
    <property type="project" value="TreeGrafter"/>
</dbReference>
<dbReference type="RefSeq" id="YP_009315426.1">
    <property type="nucleotide sequence ID" value="NC_031666.1"/>
</dbReference>
<dbReference type="InterPro" id="IPR036873">
    <property type="entry name" value="Rhodanese-like_dom_sf"/>
</dbReference>
<dbReference type="InterPro" id="IPR000594">
    <property type="entry name" value="ThiF_NAD_FAD-bd"/>
</dbReference>
<dbReference type="GO" id="GO:0008641">
    <property type="term" value="F:ubiquitin-like modifier activating enzyme activity"/>
    <property type="evidence" value="ECO:0007669"/>
    <property type="project" value="InterPro"/>
</dbReference>
<dbReference type="CDD" id="cd00757">
    <property type="entry name" value="ThiF_MoeB_HesA_family"/>
    <property type="match status" value="1"/>
</dbReference>
<proteinExistence type="inferred from homology"/>
<dbReference type="EMBL" id="LT622875">
    <property type="protein sequence ID" value="SCW23881.1"/>
    <property type="molecule type" value="Genomic_DNA"/>
</dbReference>
<dbReference type="PROSITE" id="PS50206">
    <property type="entry name" value="RHODANESE_3"/>
    <property type="match status" value="1"/>
</dbReference>
<dbReference type="PANTHER" id="PTHR10953">
    <property type="entry name" value="UBIQUITIN-ACTIVATING ENZYME E1"/>
    <property type="match status" value="1"/>
</dbReference>
<accession>A0A1G4NYV8</accession>
<dbReference type="Gene3D" id="3.40.50.720">
    <property type="entry name" value="NAD(P)-binding Rossmann-like Domain"/>
    <property type="match status" value="1"/>
</dbReference>
<dbReference type="SUPFAM" id="SSF52821">
    <property type="entry name" value="Rhodanese/Cell cycle control phosphatase"/>
    <property type="match status" value="1"/>
</dbReference>
<geneLocation type="chloroplast" evidence="3"/>
<dbReference type="GO" id="GO:0004792">
    <property type="term" value="F:thiosulfate-cyanide sulfurtransferase activity"/>
    <property type="evidence" value="ECO:0007669"/>
    <property type="project" value="TreeGrafter"/>
</dbReference>
<evidence type="ECO:0000313" key="3">
    <source>
        <dbReference type="EMBL" id="SCW23881.1"/>
    </source>
</evidence>
<dbReference type="PANTHER" id="PTHR10953:SF102">
    <property type="entry name" value="ADENYLYLTRANSFERASE AND SULFURTRANSFERASE MOCS3"/>
    <property type="match status" value="1"/>
</dbReference>
<dbReference type="Gene3D" id="3.40.250.10">
    <property type="entry name" value="Rhodanese-like domain"/>
    <property type="match status" value="1"/>
</dbReference>
<gene>
    <name evidence="3" type="primary">moeB</name>
    <name evidence="3" type="ORF">J0255_213</name>
</gene>
<feature type="domain" description="Rhodanese" evidence="2">
    <location>
        <begin position="274"/>
        <end position="342"/>
    </location>
</feature>
<dbReference type="InterPro" id="IPR045886">
    <property type="entry name" value="ThiF/MoeB/HesA"/>
</dbReference>
<dbReference type="CDD" id="cd00158">
    <property type="entry name" value="RHOD"/>
    <property type="match status" value="1"/>
</dbReference>
<dbReference type="SUPFAM" id="SSF69572">
    <property type="entry name" value="Activating enzymes of the ubiquitin-like proteins"/>
    <property type="match status" value="1"/>
</dbReference>
<keyword evidence="3" id="KW-0150">Chloroplast</keyword>